<evidence type="ECO:0000313" key="1">
    <source>
        <dbReference type="EMBL" id="KAG9464682.1"/>
    </source>
</evidence>
<dbReference type="EMBL" id="WNTK01004053">
    <property type="protein sequence ID" value="KAG9464682.1"/>
    <property type="molecule type" value="Genomic_DNA"/>
</dbReference>
<dbReference type="Proteomes" id="UP000770717">
    <property type="component" value="Unassembled WGS sequence"/>
</dbReference>
<reference evidence="1" key="1">
    <citation type="thesis" date="2020" institute="ProQuest LLC" country="789 East Eisenhower Parkway, Ann Arbor, MI, USA">
        <title>Comparative Genomics and Chromosome Evolution.</title>
        <authorList>
            <person name="Mudd A.B."/>
        </authorList>
    </citation>
    <scope>NUCLEOTIDE SEQUENCE</scope>
    <source>
        <strain evidence="1">HN-11 Male</strain>
        <tissue evidence="1">Kidney and liver</tissue>
    </source>
</reference>
<keyword evidence="2" id="KW-1185">Reference proteome</keyword>
<evidence type="ECO:0000313" key="2">
    <source>
        <dbReference type="Proteomes" id="UP000770717"/>
    </source>
</evidence>
<sequence>MISSLRSSIEGLTSSLASISTSRESRRSSLSNSTFCNRATGSAMPHSSTIGPIFPDSASCCLRKRLVSSGREIFCSLLYRSSFMAFCRQVNCLFSSLKRPVTFSLRWLTFCLA</sequence>
<comment type="caution">
    <text evidence="1">The sequence shown here is derived from an EMBL/GenBank/DDBJ whole genome shotgun (WGS) entry which is preliminary data.</text>
</comment>
<dbReference type="AlphaFoldDB" id="A0A8J6E957"/>
<accession>A0A8J6E957</accession>
<protein>
    <submittedName>
        <fullName evidence="1">Uncharacterized protein</fullName>
    </submittedName>
</protein>
<proteinExistence type="predicted"/>
<name>A0A8J6E957_ELECQ</name>
<organism evidence="1 2">
    <name type="scientific">Eleutherodactylus coqui</name>
    <name type="common">Puerto Rican coqui</name>
    <dbReference type="NCBI Taxonomy" id="57060"/>
    <lineage>
        <taxon>Eukaryota</taxon>
        <taxon>Metazoa</taxon>
        <taxon>Chordata</taxon>
        <taxon>Craniata</taxon>
        <taxon>Vertebrata</taxon>
        <taxon>Euteleostomi</taxon>
        <taxon>Amphibia</taxon>
        <taxon>Batrachia</taxon>
        <taxon>Anura</taxon>
        <taxon>Neobatrachia</taxon>
        <taxon>Hyloidea</taxon>
        <taxon>Eleutherodactylidae</taxon>
        <taxon>Eleutherodactylinae</taxon>
        <taxon>Eleutherodactylus</taxon>
        <taxon>Eleutherodactylus</taxon>
    </lineage>
</organism>
<gene>
    <name evidence="1" type="ORF">GDO78_019560</name>
</gene>